<dbReference type="EMBL" id="VXIV02003210">
    <property type="protein sequence ID" value="KAF6019819.1"/>
    <property type="molecule type" value="Genomic_DNA"/>
</dbReference>
<evidence type="ECO:0000259" key="2">
    <source>
        <dbReference type="PROSITE" id="PS50835"/>
    </source>
</evidence>
<keyword evidence="1" id="KW-1133">Transmembrane helix</keyword>
<evidence type="ECO:0000313" key="3">
    <source>
        <dbReference type="EMBL" id="KAF6019819.1"/>
    </source>
</evidence>
<keyword evidence="1" id="KW-0812">Transmembrane</keyword>
<feature type="domain" description="Ig-like" evidence="2">
    <location>
        <begin position="302"/>
        <end position="381"/>
    </location>
</feature>
<dbReference type="InterPro" id="IPR036179">
    <property type="entry name" value="Ig-like_dom_sf"/>
</dbReference>
<organism evidence="3 4">
    <name type="scientific">Bugula neritina</name>
    <name type="common">Brown bryozoan</name>
    <name type="synonym">Sertularia neritina</name>
    <dbReference type="NCBI Taxonomy" id="10212"/>
    <lineage>
        <taxon>Eukaryota</taxon>
        <taxon>Metazoa</taxon>
        <taxon>Spiralia</taxon>
        <taxon>Lophotrochozoa</taxon>
        <taxon>Bryozoa</taxon>
        <taxon>Gymnolaemata</taxon>
        <taxon>Cheilostomatida</taxon>
        <taxon>Flustrina</taxon>
        <taxon>Buguloidea</taxon>
        <taxon>Bugulidae</taxon>
        <taxon>Bugula</taxon>
    </lineage>
</organism>
<keyword evidence="4" id="KW-1185">Reference proteome</keyword>
<dbReference type="OrthoDB" id="6140148at2759"/>
<sequence length="642" mass="71341">MQRFVKSLQFVTARGQIEDKAPSIDYLGTNFFFKKELKDPADYVQVAQAADGVGIVNKMTCRASNVENLKFQYAETSTDPFSDTLPSLWVGTPFRISTTEQELTITDGDTRQLDDLKPMNGYYRCVASNNGGKFETLSATFRVILPYPKVLGGSVLANDAVGSPELNQPFSIPCILPDTVDDRAVPEPEDLARYTGELELDIAQFKWEISTNGLFDNLNYDSADNLNRIKANPITGELFFAYLLDSDKRTGRDEYRCTLSIDNAAAVANRVTLLVGSSSEDIPAIAYLDPKESDLTMNQYGPMVHEVKTEIICQEGVPCQLVCIFGGLAGREGKVRWRQPGDVLTFDSTNRKFNYIFLPSSNSRETWQCEVYNQTSLATIATLVFNVRVQLYPKLTDRSKFAENRYEPTGSDVEVVCDAENRLAFATEFYFNGQKIVEGTPSWITYNSVMDTRFTIRNVQKNMSGSILCVATNDAGTLYETSDLTIYDEAVLLQAPLPSQPYIIHIENPNYMQSTFNFVCAVTLDSNAVVEEAYWMSNKSDVKVTKEDGVGVKSVIISSNTNGNIRMSLTLDPNGSANTRNLKASKWHCAVTYSLFGDFTKTIQSKPVVFDIVTEAVNAGFAHYPFSFGAICGFLLLILLIG</sequence>
<dbReference type="SUPFAM" id="SSF48726">
    <property type="entry name" value="Immunoglobulin"/>
    <property type="match status" value="1"/>
</dbReference>
<gene>
    <name evidence="3" type="ORF">EB796_021858</name>
</gene>
<feature type="transmembrane region" description="Helical" evidence="1">
    <location>
        <begin position="621"/>
        <end position="641"/>
    </location>
</feature>
<dbReference type="Proteomes" id="UP000593567">
    <property type="component" value="Unassembled WGS sequence"/>
</dbReference>
<comment type="caution">
    <text evidence="3">The sequence shown here is derived from an EMBL/GenBank/DDBJ whole genome shotgun (WGS) entry which is preliminary data.</text>
</comment>
<evidence type="ECO:0000313" key="4">
    <source>
        <dbReference type="Proteomes" id="UP000593567"/>
    </source>
</evidence>
<proteinExistence type="predicted"/>
<accession>A0A7J7J0W1</accession>
<dbReference type="InterPro" id="IPR013783">
    <property type="entry name" value="Ig-like_fold"/>
</dbReference>
<reference evidence="3" key="1">
    <citation type="submission" date="2020-06" db="EMBL/GenBank/DDBJ databases">
        <title>Draft genome of Bugula neritina, a colonial animal packing powerful symbionts and potential medicines.</title>
        <authorList>
            <person name="Rayko M."/>
        </authorList>
    </citation>
    <scope>NUCLEOTIDE SEQUENCE [LARGE SCALE GENOMIC DNA]</scope>
    <source>
        <strain evidence="3">Kwan_BN1</strain>
    </source>
</reference>
<evidence type="ECO:0000256" key="1">
    <source>
        <dbReference type="SAM" id="Phobius"/>
    </source>
</evidence>
<dbReference type="InterPro" id="IPR007110">
    <property type="entry name" value="Ig-like_dom"/>
</dbReference>
<dbReference type="AlphaFoldDB" id="A0A7J7J0W1"/>
<dbReference type="Gene3D" id="2.60.40.10">
    <property type="entry name" value="Immunoglobulins"/>
    <property type="match status" value="1"/>
</dbReference>
<dbReference type="PROSITE" id="PS50835">
    <property type="entry name" value="IG_LIKE"/>
    <property type="match status" value="2"/>
</dbReference>
<keyword evidence="1" id="KW-0472">Membrane</keyword>
<name>A0A7J7J0W1_BUGNE</name>
<protein>
    <recommendedName>
        <fullName evidence="2">Ig-like domain-containing protein</fullName>
    </recommendedName>
</protein>
<feature type="domain" description="Ig-like" evidence="2">
    <location>
        <begin position="393"/>
        <end position="485"/>
    </location>
</feature>
<dbReference type="CDD" id="cd00096">
    <property type="entry name" value="Ig"/>
    <property type="match status" value="1"/>
</dbReference>